<dbReference type="EMBL" id="MT418680">
    <property type="protein sequence ID" value="QKF94479.1"/>
    <property type="molecule type" value="Genomic_DNA"/>
</dbReference>
<evidence type="ECO:0000313" key="2">
    <source>
        <dbReference type="Proteomes" id="UP001162001"/>
    </source>
</evidence>
<evidence type="ECO:0000313" key="1">
    <source>
        <dbReference type="EMBL" id="QKF94479.1"/>
    </source>
</evidence>
<gene>
    <name evidence="1" type="ORF">Fadolivirus_1_1021</name>
</gene>
<accession>A0A7D3QWE9</accession>
<sequence length="83" mass="9534">MSLFEALSSQLISADFHHILSKCYQAQQSNMKNVLINWEDCNVNLNKRKVIKRYLISSGLIISSETDETIILSGFNNFHKESK</sequence>
<keyword evidence="2" id="KW-1185">Reference proteome</keyword>
<protein>
    <submittedName>
        <fullName evidence="1">Uncharacterized protein</fullName>
    </submittedName>
</protein>
<reference evidence="1 2" key="1">
    <citation type="submission" date="2020-04" db="EMBL/GenBank/DDBJ databases">
        <title>Advantages and limits of metagenomic assembly and binning of a giant virus.</title>
        <authorList>
            <person name="Schulz F."/>
            <person name="Andreani J."/>
            <person name="Francis R."/>
            <person name="Boudjemaa H."/>
            <person name="Bou Khalil J.Y."/>
            <person name="Lee J."/>
            <person name="La Scola B."/>
            <person name="Woyke T."/>
        </authorList>
    </citation>
    <scope>NUCLEOTIDE SEQUENCE [LARGE SCALE GENOMIC DNA]</scope>
    <source>
        <strain evidence="1 2">FV1/VV64</strain>
    </source>
</reference>
<dbReference type="Proteomes" id="UP001162001">
    <property type="component" value="Segment"/>
</dbReference>
<name>A0A7D3QWE9_9VIRU</name>
<organism evidence="1 2">
    <name type="scientific">Fadolivirus FV1/VV64</name>
    <dbReference type="NCBI Taxonomy" id="3070911"/>
    <lineage>
        <taxon>Viruses</taxon>
        <taxon>Varidnaviria</taxon>
        <taxon>Bamfordvirae</taxon>
        <taxon>Nucleocytoviricota</taxon>
        <taxon>Megaviricetes</taxon>
        <taxon>Imitervirales</taxon>
        <taxon>Mimiviridae</taxon>
        <taxon>Klosneuvirinae</taxon>
        <taxon>Fadolivirus</taxon>
        <taxon>Fadolivirus algeromassiliense</taxon>
    </lineage>
</organism>
<proteinExistence type="predicted"/>